<feature type="transmembrane region" description="Helical" evidence="1">
    <location>
        <begin position="95"/>
        <end position="116"/>
    </location>
</feature>
<dbReference type="Pfam" id="PF04657">
    <property type="entry name" value="DMT_YdcZ"/>
    <property type="match status" value="1"/>
</dbReference>
<keyword evidence="1" id="KW-0812">Transmembrane</keyword>
<organism evidence="2 3">
    <name type="scientific">Roseovarius halotolerans</name>
    <dbReference type="NCBI Taxonomy" id="505353"/>
    <lineage>
        <taxon>Bacteria</taxon>
        <taxon>Pseudomonadati</taxon>
        <taxon>Pseudomonadota</taxon>
        <taxon>Alphaproteobacteria</taxon>
        <taxon>Rhodobacterales</taxon>
        <taxon>Roseobacteraceae</taxon>
        <taxon>Roseovarius</taxon>
    </lineage>
</organism>
<keyword evidence="1" id="KW-1133">Transmembrane helix</keyword>
<gene>
    <name evidence="2" type="ORF">ROH8110_00933</name>
</gene>
<reference evidence="2 3" key="1">
    <citation type="submission" date="2017-03" db="EMBL/GenBank/DDBJ databases">
        <authorList>
            <person name="Afonso C.L."/>
            <person name="Miller P.J."/>
            <person name="Scott M.A."/>
            <person name="Spackman E."/>
            <person name="Goraichik I."/>
            <person name="Dimitrov K.M."/>
            <person name="Suarez D.L."/>
            <person name="Swayne D.E."/>
        </authorList>
    </citation>
    <scope>NUCLEOTIDE SEQUENCE [LARGE SCALE GENOMIC DNA]</scope>
    <source>
        <strain evidence="2 3">CECT 8110</strain>
    </source>
</reference>
<dbReference type="EMBL" id="FWFU01000001">
    <property type="protein sequence ID" value="SLN23297.1"/>
    <property type="molecule type" value="Genomic_DNA"/>
</dbReference>
<keyword evidence="1" id="KW-0472">Membrane</keyword>
<keyword evidence="3" id="KW-1185">Reference proteome</keyword>
<feature type="transmembrane region" description="Helical" evidence="1">
    <location>
        <begin position="36"/>
        <end position="58"/>
    </location>
</feature>
<sequence length="148" mass="14940">MPQPPLFAMILVAVAGAAIALQSPINSALGRHISSSLGAATISFGVGFVLLVTVTLAYGDGGKLLGAAQAPRLLLTGGILGAFLVWATLYSVPVLGVLTLTAVLILGQITAALVIDHIGIFGLAAREISLPRILAALMVAGGVVLSRY</sequence>
<evidence type="ECO:0000313" key="2">
    <source>
        <dbReference type="EMBL" id="SLN23297.1"/>
    </source>
</evidence>
<dbReference type="PANTHER" id="PTHR34821:SF2">
    <property type="entry name" value="INNER MEMBRANE PROTEIN YDCZ"/>
    <property type="match status" value="1"/>
</dbReference>
<evidence type="ECO:0000256" key="1">
    <source>
        <dbReference type="SAM" id="Phobius"/>
    </source>
</evidence>
<dbReference type="InterPro" id="IPR006750">
    <property type="entry name" value="YdcZ"/>
</dbReference>
<dbReference type="AlphaFoldDB" id="A0A1X6YJM5"/>
<protein>
    <recommendedName>
        <fullName evidence="4">Inner membrane protein YdcZ</fullName>
    </recommendedName>
</protein>
<evidence type="ECO:0000313" key="3">
    <source>
        <dbReference type="Proteomes" id="UP000193207"/>
    </source>
</evidence>
<dbReference type="OrthoDB" id="370053at2"/>
<feature type="transmembrane region" description="Helical" evidence="1">
    <location>
        <begin position="128"/>
        <end position="146"/>
    </location>
</feature>
<proteinExistence type="predicted"/>
<dbReference type="RefSeq" id="WP_085816528.1">
    <property type="nucleotide sequence ID" value="NZ_FWFU01000001.1"/>
</dbReference>
<evidence type="ECO:0008006" key="4">
    <source>
        <dbReference type="Google" id="ProtNLM"/>
    </source>
</evidence>
<dbReference type="GO" id="GO:0005886">
    <property type="term" value="C:plasma membrane"/>
    <property type="evidence" value="ECO:0007669"/>
    <property type="project" value="TreeGrafter"/>
</dbReference>
<accession>A0A1X6YJM5</accession>
<dbReference type="PANTHER" id="PTHR34821">
    <property type="entry name" value="INNER MEMBRANE PROTEIN YDCZ"/>
    <property type="match status" value="1"/>
</dbReference>
<dbReference type="Proteomes" id="UP000193207">
    <property type="component" value="Unassembled WGS sequence"/>
</dbReference>
<name>A0A1X6YJM5_9RHOB</name>
<feature type="transmembrane region" description="Helical" evidence="1">
    <location>
        <begin position="70"/>
        <end position="89"/>
    </location>
</feature>